<feature type="non-terminal residue" evidence="1">
    <location>
        <position position="72"/>
    </location>
</feature>
<accession>A0A0F8WCY0</accession>
<dbReference type="EMBL" id="LAZR01066015">
    <property type="protein sequence ID" value="KKK54398.1"/>
    <property type="molecule type" value="Genomic_DNA"/>
</dbReference>
<evidence type="ECO:0000313" key="1">
    <source>
        <dbReference type="EMBL" id="KKK54398.1"/>
    </source>
</evidence>
<protein>
    <submittedName>
        <fullName evidence="1">Uncharacterized protein</fullName>
    </submittedName>
</protein>
<organism evidence="1">
    <name type="scientific">marine sediment metagenome</name>
    <dbReference type="NCBI Taxonomy" id="412755"/>
    <lineage>
        <taxon>unclassified sequences</taxon>
        <taxon>metagenomes</taxon>
        <taxon>ecological metagenomes</taxon>
    </lineage>
</organism>
<gene>
    <name evidence="1" type="ORF">LCGC14_3085160</name>
</gene>
<comment type="caution">
    <text evidence="1">The sequence shown here is derived from an EMBL/GenBank/DDBJ whole genome shotgun (WGS) entry which is preliminary data.</text>
</comment>
<dbReference type="Pfam" id="PF08889">
    <property type="entry name" value="WbqC"/>
    <property type="match status" value="1"/>
</dbReference>
<dbReference type="InterPro" id="IPR014985">
    <property type="entry name" value="WbqC"/>
</dbReference>
<sequence>MDIPPELKKTDKLIWILKKIGNVEYYITGPAAKSYLEVDKLKINNIKVFWYDYKHPFYYQNTWKSDIFIYYL</sequence>
<reference evidence="1" key="1">
    <citation type="journal article" date="2015" name="Nature">
        <title>Complex archaea that bridge the gap between prokaryotes and eukaryotes.</title>
        <authorList>
            <person name="Spang A."/>
            <person name="Saw J.H."/>
            <person name="Jorgensen S.L."/>
            <person name="Zaremba-Niedzwiedzka K."/>
            <person name="Martijn J."/>
            <person name="Lind A.E."/>
            <person name="van Eijk R."/>
            <person name="Schleper C."/>
            <person name="Guy L."/>
            <person name="Ettema T.J."/>
        </authorList>
    </citation>
    <scope>NUCLEOTIDE SEQUENCE</scope>
</reference>
<proteinExistence type="predicted"/>
<name>A0A0F8WCY0_9ZZZZ</name>
<dbReference type="AlphaFoldDB" id="A0A0F8WCY0"/>